<dbReference type="Proteomes" id="UP000244910">
    <property type="component" value="Chromosome"/>
</dbReference>
<sequence>MENLNLSYTMKKKTEKLLKLKNELDNKKGKLILSSGFTGMLVVYVGLSNDRYFDYAAAAFNPSIPQIYGLEFFDLVLLILTLTSGFILYNELNKFNKLKSSYESLKQNIKESINSDFCNCSTTCHCKDNYIIFMESKGIDLI</sequence>
<keyword evidence="1" id="KW-1133">Transmembrane helix</keyword>
<keyword evidence="1" id="KW-0472">Membrane</keyword>
<dbReference type="OrthoDB" id="9899531at2"/>
<keyword evidence="1" id="KW-0812">Transmembrane</keyword>
<feature type="transmembrane region" description="Helical" evidence="1">
    <location>
        <begin position="29"/>
        <end position="47"/>
    </location>
</feature>
<evidence type="ECO:0000313" key="2">
    <source>
        <dbReference type="EMBL" id="AWI06787.1"/>
    </source>
</evidence>
<keyword evidence="3" id="KW-1185">Reference proteome</keyword>
<proteinExistence type="predicted"/>
<dbReference type="RefSeq" id="WP_032077196.1">
    <property type="nucleotide sequence ID" value="NZ_CP020953.1"/>
</dbReference>
<protein>
    <submittedName>
        <fullName evidence="2">Uncharacterized protein</fullName>
    </submittedName>
</protein>
<organism evidence="2 3">
    <name type="scientific">Clostridium drakei</name>
    <dbReference type="NCBI Taxonomy" id="332101"/>
    <lineage>
        <taxon>Bacteria</taxon>
        <taxon>Bacillati</taxon>
        <taxon>Bacillota</taxon>
        <taxon>Clostridia</taxon>
        <taxon>Eubacteriales</taxon>
        <taxon>Clostridiaceae</taxon>
        <taxon>Clostridium</taxon>
    </lineage>
</organism>
<evidence type="ECO:0000256" key="1">
    <source>
        <dbReference type="SAM" id="Phobius"/>
    </source>
</evidence>
<accession>A0A2U8DVH9</accession>
<dbReference type="AlphaFoldDB" id="A0A2U8DVH9"/>
<dbReference type="EMBL" id="CP020953">
    <property type="protein sequence ID" value="AWI06787.1"/>
    <property type="molecule type" value="Genomic_DNA"/>
</dbReference>
<evidence type="ECO:0000313" key="3">
    <source>
        <dbReference type="Proteomes" id="UP000244910"/>
    </source>
</evidence>
<name>A0A2U8DVH9_9CLOT</name>
<gene>
    <name evidence="2" type="ORF">B9W14_20565</name>
</gene>
<feature type="transmembrane region" description="Helical" evidence="1">
    <location>
        <begin position="67"/>
        <end position="89"/>
    </location>
</feature>
<dbReference type="KEGG" id="cdrk:B9W14_20565"/>
<reference evidence="3" key="1">
    <citation type="submission" date="2017-04" db="EMBL/GenBank/DDBJ databases">
        <authorList>
            <person name="Song Y."/>
            <person name="Cho B.-K."/>
        </authorList>
    </citation>
    <scope>NUCLEOTIDE SEQUENCE [LARGE SCALE GENOMIC DNA]</scope>
    <source>
        <strain evidence="3">SL1</strain>
    </source>
</reference>